<evidence type="ECO:0000313" key="1">
    <source>
        <dbReference type="EMBL" id="MEQ2283072.1"/>
    </source>
</evidence>
<keyword evidence="2" id="KW-1185">Reference proteome</keyword>
<proteinExistence type="predicted"/>
<organism evidence="1 2">
    <name type="scientific">Ameca splendens</name>
    <dbReference type="NCBI Taxonomy" id="208324"/>
    <lineage>
        <taxon>Eukaryota</taxon>
        <taxon>Metazoa</taxon>
        <taxon>Chordata</taxon>
        <taxon>Craniata</taxon>
        <taxon>Vertebrata</taxon>
        <taxon>Euteleostomi</taxon>
        <taxon>Actinopterygii</taxon>
        <taxon>Neopterygii</taxon>
        <taxon>Teleostei</taxon>
        <taxon>Neoteleostei</taxon>
        <taxon>Acanthomorphata</taxon>
        <taxon>Ovalentaria</taxon>
        <taxon>Atherinomorphae</taxon>
        <taxon>Cyprinodontiformes</taxon>
        <taxon>Goodeidae</taxon>
        <taxon>Ameca</taxon>
    </lineage>
</organism>
<evidence type="ECO:0008006" key="3">
    <source>
        <dbReference type="Google" id="ProtNLM"/>
    </source>
</evidence>
<comment type="caution">
    <text evidence="1">The sequence shown here is derived from an EMBL/GenBank/DDBJ whole genome shotgun (WGS) entry which is preliminary data.</text>
</comment>
<reference evidence="1 2" key="1">
    <citation type="submission" date="2021-06" db="EMBL/GenBank/DDBJ databases">
        <authorList>
            <person name="Palmer J.M."/>
        </authorList>
    </citation>
    <scope>NUCLEOTIDE SEQUENCE [LARGE SCALE GENOMIC DNA]</scope>
    <source>
        <strain evidence="1 2">AS_MEX2019</strain>
        <tissue evidence="1">Muscle</tissue>
    </source>
</reference>
<dbReference type="EMBL" id="JAHRIP010009775">
    <property type="protein sequence ID" value="MEQ2283072.1"/>
    <property type="molecule type" value="Genomic_DNA"/>
</dbReference>
<dbReference type="Proteomes" id="UP001469553">
    <property type="component" value="Unassembled WGS sequence"/>
</dbReference>
<accession>A0ABV0XNS8</accession>
<gene>
    <name evidence="1" type="ORF">AMECASPLE_007330</name>
</gene>
<protein>
    <recommendedName>
        <fullName evidence="3">Speckle-type POZ protein</fullName>
    </recommendedName>
</protein>
<sequence length="121" mass="13809">MRSVYTFGRTKHIANKINRDVYNFLFLVQEEFTVKVTYPVYPTLCSSVTWRFKILISNTVYNGAHAPNTSFIHSAFFSQRKAQTKGGTWLLRGYNTVRVAVSLVKVSGELLTGEIHQCQIT</sequence>
<name>A0ABV0XNS8_9TELE</name>
<evidence type="ECO:0000313" key="2">
    <source>
        <dbReference type="Proteomes" id="UP001469553"/>
    </source>
</evidence>